<evidence type="ECO:0000313" key="1">
    <source>
        <dbReference type="EMBL" id="GMQ64342.1"/>
    </source>
</evidence>
<gene>
    <name evidence="1" type="ORF">AN2V17_35790</name>
</gene>
<protein>
    <submittedName>
        <fullName evidence="1">Uncharacterized protein</fullName>
    </submittedName>
</protein>
<organism evidence="1 2">
    <name type="scientific">Vallitalea maricola</name>
    <dbReference type="NCBI Taxonomy" id="3074433"/>
    <lineage>
        <taxon>Bacteria</taxon>
        <taxon>Bacillati</taxon>
        <taxon>Bacillota</taxon>
        <taxon>Clostridia</taxon>
        <taxon>Lachnospirales</taxon>
        <taxon>Vallitaleaceae</taxon>
        <taxon>Vallitalea</taxon>
    </lineage>
</organism>
<dbReference type="EMBL" id="BTPU01000067">
    <property type="protein sequence ID" value="GMQ64342.1"/>
    <property type="molecule type" value="Genomic_DNA"/>
</dbReference>
<name>A0ACB5UNZ0_9FIRM</name>
<reference evidence="1" key="1">
    <citation type="submission" date="2023-09" db="EMBL/GenBank/DDBJ databases">
        <title>Vallitalea sediminicola and Vallitalea maricola sp. nov., anaerobic bacteria isolated from marine sediment.</title>
        <authorList>
            <person name="Hirano S."/>
            <person name="Maeda A."/>
            <person name="Terahara T."/>
            <person name="Mori K."/>
            <person name="Hamada M."/>
            <person name="Matsumoto R."/>
            <person name="Kobayashi T."/>
        </authorList>
    </citation>
    <scope>NUCLEOTIDE SEQUENCE</scope>
    <source>
        <strain evidence="1">AN17-2</strain>
    </source>
</reference>
<accession>A0ACB5UNZ0</accession>
<dbReference type="Proteomes" id="UP001374599">
    <property type="component" value="Unassembled WGS sequence"/>
</dbReference>
<evidence type="ECO:0000313" key="2">
    <source>
        <dbReference type="Proteomes" id="UP001374599"/>
    </source>
</evidence>
<comment type="caution">
    <text evidence="1">The sequence shown here is derived from an EMBL/GenBank/DDBJ whole genome shotgun (WGS) entry which is preliminary data.</text>
</comment>
<sequence>MYKHGVYIEEVSTNLRSPQKSATIPIVFGTAPSYLTEYDTSKPILCNSFDEAVRKVGYSDDWETFTLCEFMKCHYHLYALTPVIFINILDIKKHKASKTSNVSLINKKAAIEENVIKESLAITGGEYTLGTDYLLNYNTSGYLEIVIPEESKIEDNTIDITYDIVDRSKLTVDEIAASIKRINTVFPQCSVIPSLMLAPGLSHMPPVAQAMMDNSHRINGLFNAVIITDVPDTVNNYTDVGEWKKTNGFTGSNQIVCWPQVKYRENTYHLSTHIASLLCSLDIESDNVPILSPSNKSLCIDSAVTSEGEVNLGLPEANILNSSGIVTAINFIGGWKCWGNRPGAYSQNLSIDPKDAFITEKRMTYWLGTTLTKMFWGNIDEPGNKRLIDTVLDNANLWLNSLKASGYILGGRVEFRAEENSYDDLMDGNFKFHVYKASATPARNIDFIVEYSTEFAKELFT</sequence>
<proteinExistence type="predicted"/>
<keyword evidence="2" id="KW-1185">Reference proteome</keyword>